<feature type="transmembrane region" description="Helical" evidence="1">
    <location>
        <begin position="15"/>
        <end position="30"/>
    </location>
</feature>
<dbReference type="AlphaFoldDB" id="C8ZDE2"/>
<keyword evidence="1" id="KW-0812">Transmembrane</keyword>
<keyword evidence="1" id="KW-0472">Membrane</keyword>
<accession>C8ZDE2</accession>
<reference evidence="2" key="1">
    <citation type="journal article" date="2009" name="Proc. Natl. Acad. Sci. U.S.A.">
        <title>Eukaryote-to-eukaryote gene transfer events revealed by the genome sequence of the wine yeast Saccharomyces cerevisiae EC1118.</title>
        <authorList>
            <person name="Novo M."/>
            <person name="Bigey F."/>
            <person name="Beyne E."/>
            <person name="Galeote V."/>
            <person name="Gavory F."/>
            <person name="Mallet S."/>
            <person name="Cambot B."/>
            <person name="Legras J.L."/>
            <person name="Wincker P."/>
            <person name="Casaregola S."/>
            <person name="Dequin S."/>
        </authorList>
    </citation>
    <scope>NUCLEOTIDE SEQUENCE [LARGE SCALE GENOMIC DNA]</scope>
    <source>
        <strain evidence="2">Lalvin EC1118</strain>
        <strain>Lalvin EC1118 / Prise de mousse</strain>
    </source>
</reference>
<gene>
    <name evidence="2" type="ORF">EC1118_1L7_0089g</name>
</gene>
<name>C8ZDE2_YEAS8</name>
<proteinExistence type="predicted"/>
<protein>
    <submittedName>
        <fullName evidence="2">EC1118_1L7_0089p</fullName>
    </submittedName>
</protein>
<evidence type="ECO:0000313" key="2">
    <source>
        <dbReference type="EMBL" id="CAY81408.1"/>
    </source>
</evidence>
<keyword evidence="1" id="KW-1133">Transmembrane helix</keyword>
<dbReference type="EMBL" id="FN393080">
    <property type="protein sequence ID" value="CAY81408.1"/>
    <property type="molecule type" value="Genomic_DNA"/>
</dbReference>
<organism evidence="2">
    <name type="scientific">Saccharomyces cerevisiae (strain Lalvin EC1118 / Prise de mousse)</name>
    <name type="common">Baker's yeast</name>
    <dbReference type="NCBI Taxonomy" id="643680"/>
    <lineage>
        <taxon>Eukaryota</taxon>
        <taxon>Fungi</taxon>
        <taxon>Dikarya</taxon>
        <taxon>Ascomycota</taxon>
        <taxon>Saccharomycotina</taxon>
        <taxon>Saccharomycetes</taxon>
        <taxon>Saccharomycetales</taxon>
        <taxon>Saccharomycetaceae</taxon>
        <taxon>Saccharomyces</taxon>
    </lineage>
</organism>
<sequence>MLKFKNMYITLHDNFIAYIFFTFFTFIGFYRSDQSTLCRCSQKIFLSGQRLLGQTVIIVGPLAPFSSYSSPFFFIPLFFSGPNSVPFQDYRCSPWCPSRSHGAVLPSYCSLRWSHRT</sequence>
<feature type="transmembrane region" description="Helical" evidence="1">
    <location>
        <begin position="51"/>
        <end position="79"/>
    </location>
</feature>
<dbReference type="HOGENOM" id="CLU_2086671_0_0_1"/>
<evidence type="ECO:0000256" key="1">
    <source>
        <dbReference type="SAM" id="Phobius"/>
    </source>
</evidence>